<dbReference type="Ensembl" id="ENSMMOT00000000688.1">
    <property type="protein sequence ID" value="ENSMMOP00000000676.1"/>
    <property type="gene ID" value="ENSMMOG00000000585.1"/>
</dbReference>
<sequence>MADLHEIKHLEYLSLVSKVCTELENHLGISEKVLAEFIITLAEKHRTFQEFKAVLCENGADFTDTLIGSLLRLAQSHQAEVRPKSEADKLKEKYPALCKPDAPVPPRHTGEEDEQVAAAAMKELEMLMPNFWSRWSHRPPSPHVGDNERNNNSRLVHRPLPDEPIVGHIYHGRISSVMQFGCFVQLEGLKLVSMMHL</sequence>
<proteinExistence type="predicted"/>
<dbReference type="AlphaFoldDB" id="A0A3Q3VIY1"/>
<dbReference type="CDD" id="cd21691">
    <property type="entry name" value="GH2-like_DHX8"/>
    <property type="match status" value="1"/>
</dbReference>
<reference evidence="1" key="2">
    <citation type="submission" date="2025-09" db="UniProtKB">
        <authorList>
            <consortium name="Ensembl"/>
        </authorList>
    </citation>
    <scope>IDENTIFICATION</scope>
</reference>
<evidence type="ECO:0000313" key="1">
    <source>
        <dbReference type="Ensembl" id="ENSMMOP00000000676.1"/>
    </source>
</evidence>
<keyword evidence="2" id="KW-1185">Reference proteome</keyword>
<organism evidence="1 2">
    <name type="scientific">Mola mola</name>
    <name type="common">Ocean sunfish</name>
    <name type="synonym">Tetraodon mola</name>
    <dbReference type="NCBI Taxonomy" id="94237"/>
    <lineage>
        <taxon>Eukaryota</taxon>
        <taxon>Metazoa</taxon>
        <taxon>Chordata</taxon>
        <taxon>Craniata</taxon>
        <taxon>Vertebrata</taxon>
        <taxon>Euteleostomi</taxon>
        <taxon>Actinopterygii</taxon>
        <taxon>Neopterygii</taxon>
        <taxon>Teleostei</taxon>
        <taxon>Neoteleostei</taxon>
        <taxon>Acanthomorphata</taxon>
        <taxon>Eupercaria</taxon>
        <taxon>Tetraodontiformes</taxon>
        <taxon>Molidae</taxon>
        <taxon>Mola</taxon>
    </lineage>
</organism>
<evidence type="ECO:0000313" key="2">
    <source>
        <dbReference type="Proteomes" id="UP000261620"/>
    </source>
</evidence>
<dbReference type="InterPro" id="IPR012340">
    <property type="entry name" value="NA-bd_OB-fold"/>
</dbReference>
<name>A0A3Q3VIY1_MOLML</name>
<protein>
    <recommendedName>
        <fullName evidence="3">S1 motif domain-containing protein</fullName>
    </recommendedName>
</protein>
<reference evidence="1" key="1">
    <citation type="submission" date="2025-08" db="UniProtKB">
        <authorList>
            <consortium name="Ensembl"/>
        </authorList>
    </citation>
    <scope>IDENTIFICATION</scope>
</reference>
<dbReference type="InterPro" id="IPR049588">
    <property type="entry name" value="DHX8_GH2-like"/>
</dbReference>
<dbReference type="Proteomes" id="UP000261620">
    <property type="component" value="Unplaced"/>
</dbReference>
<dbReference type="Gene3D" id="2.40.50.140">
    <property type="entry name" value="Nucleic acid-binding proteins"/>
    <property type="match status" value="1"/>
</dbReference>
<evidence type="ECO:0008006" key="3">
    <source>
        <dbReference type="Google" id="ProtNLM"/>
    </source>
</evidence>
<accession>A0A3Q3VIY1</accession>
<dbReference type="STRING" id="94237.ENSMMOP00000000676"/>